<evidence type="ECO:0000256" key="6">
    <source>
        <dbReference type="ARBA" id="ARBA00022982"/>
    </source>
</evidence>
<evidence type="ECO:0000256" key="3">
    <source>
        <dbReference type="ARBA" id="ARBA00022617"/>
    </source>
</evidence>
<keyword evidence="11" id="KW-1185">Reference proteome</keyword>
<feature type="domain" description="Cytochrome c" evidence="9">
    <location>
        <begin position="57"/>
        <end position="145"/>
    </location>
</feature>
<keyword evidence="6" id="KW-0249">Electron transport</keyword>
<feature type="domain" description="Cytochrome c" evidence="9">
    <location>
        <begin position="155"/>
        <end position="244"/>
    </location>
</feature>
<evidence type="ECO:0000313" key="11">
    <source>
        <dbReference type="Proteomes" id="UP000624279"/>
    </source>
</evidence>
<dbReference type="PANTHER" id="PTHR33751:SF9">
    <property type="entry name" value="CYTOCHROME C4"/>
    <property type="match status" value="1"/>
</dbReference>
<evidence type="ECO:0000259" key="9">
    <source>
        <dbReference type="PROSITE" id="PS51007"/>
    </source>
</evidence>
<dbReference type="PIRSF" id="PIRSF000005">
    <property type="entry name" value="Cytochrome_c4"/>
    <property type="match status" value="1"/>
</dbReference>
<dbReference type="InterPro" id="IPR024167">
    <property type="entry name" value="Cytochrome_c4-like"/>
</dbReference>
<proteinExistence type="predicted"/>
<dbReference type="Gene3D" id="1.10.760.10">
    <property type="entry name" value="Cytochrome c-like domain"/>
    <property type="match status" value="2"/>
</dbReference>
<dbReference type="PROSITE" id="PS51007">
    <property type="entry name" value="CYTC"/>
    <property type="match status" value="2"/>
</dbReference>
<dbReference type="PANTHER" id="PTHR33751">
    <property type="entry name" value="CBB3-TYPE CYTOCHROME C OXIDASE SUBUNIT FIXP"/>
    <property type="match status" value="1"/>
</dbReference>
<evidence type="ECO:0000256" key="1">
    <source>
        <dbReference type="ARBA" id="ARBA00004418"/>
    </source>
</evidence>
<evidence type="ECO:0000256" key="7">
    <source>
        <dbReference type="ARBA" id="ARBA00023004"/>
    </source>
</evidence>
<accession>A0ABR6YBT5</accession>
<name>A0ABR6YBT5_9BURK</name>
<evidence type="ECO:0000313" key="10">
    <source>
        <dbReference type="EMBL" id="MBC3874005.1"/>
    </source>
</evidence>
<reference evidence="10 11" key="1">
    <citation type="submission" date="2020-08" db="EMBL/GenBank/DDBJ databases">
        <title>Novel species isolated from subtropical streams in China.</title>
        <authorList>
            <person name="Lu H."/>
        </authorList>
    </citation>
    <scope>NUCLEOTIDE SEQUENCE [LARGE SCALE GENOMIC DNA]</scope>
    <source>
        <strain evidence="10 11">LX15W</strain>
    </source>
</reference>
<dbReference type="Pfam" id="PF00034">
    <property type="entry name" value="Cytochrom_C"/>
    <property type="match status" value="2"/>
</dbReference>
<dbReference type="RefSeq" id="WP_186942026.1">
    <property type="nucleotide sequence ID" value="NZ_JACOGA010000008.1"/>
</dbReference>
<keyword evidence="4 8" id="KW-0479">Metal-binding</keyword>
<evidence type="ECO:0000256" key="2">
    <source>
        <dbReference type="ARBA" id="ARBA00022448"/>
    </source>
</evidence>
<keyword evidence="5" id="KW-0574">Periplasm</keyword>
<organism evidence="10 11">
    <name type="scientific">Undibacterium flavidum</name>
    <dbReference type="NCBI Taxonomy" id="2762297"/>
    <lineage>
        <taxon>Bacteria</taxon>
        <taxon>Pseudomonadati</taxon>
        <taxon>Pseudomonadota</taxon>
        <taxon>Betaproteobacteria</taxon>
        <taxon>Burkholderiales</taxon>
        <taxon>Oxalobacteraceae</taxon>
        <taxon>Undibacterium</taxon>
    </lineage>
</organism>
<dbReference type="SUPFAM" id="SSF46626">
    <property type="entry name" value="Cytochrome c"/>
    <property type="match status" value="2"/>
</dbReference>
<dbReference type="EMBL" id="JACOGA010000008">
    <property type="protein sequence ID" value="MBC3874005.1"/>
    <property type="molecule type" value="Genomic_DNA"/>
</dbReference>
<keyword evidence="3 8" id="KW-0349">Heme</keyword>
<evidence type="ECO:0000256" key="4">
    <source>
        <dbReference type="ARBA" id="ARBA00022723"/>
    </source>
</evidence>
<gene>
    <name evidence="10" type="ORF">H8K55_10410</name>
</gene>
<dbReference type="InterPro" id="IPR050597">
    <property type="entry name" value="Cytochrome_c_Oxidase_Subunit"/>
</dbReference>
<comment type="subcellular location">
    <subcellularLocation>
        <location evidence="1">Periplasm</location>
    </subcellularLocation>
</comment>
<dbReference type="InterPro" id="IPR036909">
    <property type="entry name" value="Cyt_c-like_dom_sf"/>
</dbReference>
<evidence type="ECO:0000256" key="8">
    <source>
        <dbReference type="PROSITE-ProRule" id="PRU00433"/>
    </source>
</evidence>
<protein>
    <submittedName>
        <fullName evidence="10">C-type cytochrome</fullName>
    </submittedName>
</protein>
<evidence type="ECO:0000256" key="5">
    <source>
        <dbReference type="ARBA" id="ARBA00022764"/>
    </source>
</evidence>
<sequence length="244" mass="27341">MRFGLHFSLKLNRVRQWQALSFIVGTFFLLPQIVLAQKKQASTKSKTTASLQTLRVGNAEAGFAKAENERCMECHGIDGQGHGHVDGAGKIVKFAKLAGQDVAYLFKQIQDFRNGARKDDFMKMMANSINDEDATDILAYFAAQKPMQADTNQQLPNTLGQQLFEQGDSQRGIAACISCHTKTTNEKAVAPRLQGQEWRYLQKQMLDWRSGQRRNDQTGVMSKLLQPLKDHEIDSLASYLSTAQ</sequence>
<keyword evidence="7 8" id="KW-0408">Iron</keyword>
<dbReference type="Proteomes" id="UP000624279">
    <property type="component" value="Unassembled WGS sequence"/>
</dbReference>
<keyword evidence="2" id="KW-0813">Transport</keyword>
<dbReference type="InterPro" id="IPR009056">
    <property type="entry name" value="Cyt_c-like_dom"/>
</dbReference>
<comment type="caution">
    <text evidence="10">The sequence shown here is derived from an EMBL/GenBank/DDBJ whole genome shotgun (WGS) entry which is preliminary data.</text>
</comment>